<dbReference type="PANTHER" id="PTHR43080:SF2">
    <property type="entry name" value="CBS DOMAIN-CONTAINING PROTEIN"/>
    <property type="match status" value="1"/>
</dbReference>
<protein>
    <recommendedName>
        <fullName evidence="3">CBS domain-containing protein</fullName>
    </recommendedName>
</protein>
<dbReference type="Pfam" id="PF00571">
    <property type="entry name" value="CBS"/>
    <property type="match status" value="2"/>
</dbReference>
<sequence>MKVRELMNKQVITGSPNTALPEIWKLIFKKHIHGLPIVDKQGKLLGIVSEEDLLTKLFPDYADVIPDFAAGEEIDEDLKEKFDKLKKLTAEKVMNRRVVYTLPESNIMRALSRMIVRKIRQLPVVDEEGKLLGMISKGDIFDGLFKNNVKKLIHRIRRKK</sequence>
<accession>A0A0G1CKM6</accession>
<organism evidence="4 5">
    <name type="scientific">Candidatus Gottesmanbacteria bacterium GW2011_GWB1_43_11</name>
    <dbReference type="NCBI Taxonomy" id="1618446"/>
    <lineage>
        <taxon>Bacteria</taxon>
        <taxon>Candidatus Gottesmaniibacteriota</taxon>
    </lineage>
</organism>
<evidence type="ECO:0000256" key="1">
    <source>
        <dbReference type="ARBA" id="ARBA00023122"/>
    </source>
</evidence>
<dbReference type="EMBL" id="LCFD01000011">
    <property type="protein sequence ID" value="KKS86370.1"/>
    <property type="molecule type" value="Genomic_DNA"/>
</dbReference>
<feature type="domain" description="CBS" evidence="3">
    <location>
        <begin position="94"/>
        <end position="152"/>
    </location>
</feature>
<dbReference type="InterPro" id="IPR046342">
    <property type="entry name" value="CBS_dom_sf"/>
</dbReference>
<evidence type="ECO:0000313" key="5">
    <source>
        <dbReference type="Proteomes" id="UP000034050"/>
    </source>
</evidence>
<evidence type="ECO:0000256" key="2">
    <source>
        <dbReference type="PROSITE-ProRule" id="PRU00703"/>
    </source>
</evidence>
<dbReference type="PROSITE" id="PS51371">
    <property type="entry name" value="CBS"/>
    <property type="match status" value="2"/>
</dbReference>
<dbReference type="Proteomes" id="UP000034050">
    <property type="component" value="Unassembled WGS sequence"/>
</dbReference>
<name>A0A0G1CKM6_9BACT</name>
<evidence type="ECO:0000313" key="4">
    <source>
        <dbReference type="EMBL" id="KKS86370.1"/>
    </source>
</evidence>
<dbReference type="AlphaFoldDB" id="A0A0G1CKM6"/>
<dbReference type="InterPro" id="IPR000644">
    <property type="entry name" value="CBS_dom"/>
</dbReference>
<comment type="caution">
    <text evidence="4">The sequence shown here is derived from an EMBL/GenBank/DDBJ whole genome shotgun (WGS) entry which is preliminary data.</text>
</comment>
<dbReference type="InterPro" id="IPR051257">
    <property type="entry name" value="Diverse_CBS-Domain"/>
</dbReference>
<evidence type="ECO:0000259" key="3">
    <source>
        <dbReference type="PROSITE" id="PS51371"/>
    </source>
</evidence>
<proteinExistence type="predicted"/>
<dbReference type="Gene3D" id="3.10.580.10">
    <property type="entry name" value="CBS-domain"/>
    <property type="match status" value="1"/>
</dbReference>
<dbReference type="SUPFAM" id="SSF54631">
    <property type="entry name" value="CBS-domain pair"/>
    <property type="match status" value="1"/>
</dbReference>
<keyword evidence="1 2" id="KW-0129">CBS domain</keyword>
<dbReference type="SMART" id="SM00116">
    <property type="entry name" value="CBS"/>
    <property type="match status" value="2"/>
</dbReference>
<dbReference type="PANTHER" id="PTHR43080">
    <property type="entry name" value="CBS DOMAIN-CONTAINING PROTEIN CBSX3, MITOCHONDRIAL"/>
    <property type="match status" value="1"/>
</dbReference>
<feature type="domain" description="CBS" evidence="3">
    <location>
        <begin position="7"/>
        <end position="64"/>
    </location>
</feature>
<reference evidence="4 5" key="1">
    <citation type="journal article" date="2015" name="Nature">
        <title>rRNA introns, odd ribosomes, and small enigmatic genomes across a large radiation of phyla.</title>
        <authorList>
            <person name="Brown C.T."/>
            <person name="Hug L.A."/>
            <person name="Thomas B.C."/>
            <person name="Sharon I."/>
            <person name="Castelle C.J."/>
            <person name="Singh A."/>
            <person name="Wilkins M.J."/>
            <person name="Williams K.H."/>
            <person name="Banfield J.F."/>
        </authorList>
    </citation>
    <scope>NUCLEOTIDE SEQUENCE [LARGE SCALE GENOMIC DNA]</scope>
</reference>
<gene>
    <name evidence="4" type="ORF">UV61_C0011G0018</name>
</gene>
<dbReference type="STRING" id="1618446.UV61_C0011G0018"/>